<dbReference type="RefSeq" id="WP_230085307.1">
    <property type="nucleotide sequence ID" value="NZ_CP012677.1"/>
</dbReference>
<evidence type="ECO:0000259" key="2">
    <source>
        <dbReference type="Pfam" id="PF13400"/>
    </source>
</evidence>
<dbReference type="EMBL" id="CP012677">
    <property type="protein sequence ID" value="ALE92654.1"/>
    <property type="molecule type" value="Genomic_DNA"/>
</dbReference>
<gene>
    <name evidence="3" type="ORF">AOC05_10620</name>
</gene>
<organism evidence="3 4">
    <name type="scientific">Arthrobacter alpinus</name>
    <dbReference type="NCBI Taxonomy" id="656366"/>
    <lineage>
        <taxon>Bacteria</taxon>
        <taxon>Bacillati</taxon>
        <taxon>Actinomycetota</taxon>
        <taxon>Actinomycetes</taxon>
        <taxon>Micrococcales</taxon>
        <taxon>Micrococcaceae</taxon>
        <taxon>Arthrobacter</taxon>
    </lineage>
</organism>
<dbReference type="InterPro" id="IPR028087">
    <property type="entry name" value="Tad_N"/>
</dbReference>
<dbReference type="KEGG" id="aaq:AOC05_10620"/>
<name>A0A0M4QG78_9MICC</name>
<dbReference type="Pfam" id="PF13400">
    <property type="entry name" value="Tad"/>
    <property type="match status" value="1"/>
</dbReference>
<protein>
    <recommendedName>
        <fullName evidence="2">Putative Flp pilus-assembly TadG-like N-terminal domain-containing protein</fullName>
    </recommendedName>
</protein>
<reference evidence="4" key="1">
    <citation type="submission" date="2015-09" db="EMBL/GenBank/DDBJ databases">
        <title>Complete genome of Arthrobacter alpinus strain R3.8.</title>
        <authorList>
            <person name="See-Too W.S."/>
            <person name="Chan K.G."/>
        </authorList>
    </citation>
    <scope>NUCLEOTIDE SEQUENCE [LARGE SCALE GENOMIC DNA]</scope>
    <source>
        <strain evidence="4">R3.8</strain>
    </source>
</reference>
<dbReference type="Proteomes" id="UP000062833">
    <property type="component" value="Chromosome"/>
</dbReference>
<evidence type="ECO:0000313" key="4">
    <source>
        <dbReference type="Proteomes" id="UP000062833"/>
    </source>
</evidence>
<keyword evidence="1" id="KW-1133">Transmembrane helix</keyword>
<dbReference type="PATRIC" id="fig|656366.3.peg.2294"/>
<keyword evidence="4" id="KW-1185">Reference proteome</keyword>
<keyword evidence="1" id="KW-0472">Membrane</keyword>
<feature type="transmembrane region" description="Helical" evidence="1">
    <location>
        <begin position="17"/>
        <end position="43"/>
    </location>
</feature>
<evidence type="ECO:0000313" key="3">
    <source>
        <dbReference type="EMBL" id="ALE92654.1"/>
    </source>
</evidence>
<accession>A0A0M4QG78</accession>
<feature type="domain" description="Putative Flp pilus-assembly TadG-like N-terminal" evidence="2">
    <location>
        <begin position="17"/>
        <end position="61"/>
    </location>
</feature>
<keyword evidence="1" id="KW-0812">Transmembrane</keyword>
<proteinExistence type="predicted"/>
<sequence>MSTHQPQGNGKHDDGHIMVLLIGFVLLALLLTTVVAAASSLYLGHKKLLSMADGAALAAADTFVLNGGTASTDPGTLLTDQGVSAAAAAYLADSPTPQSLAGITLAAGTGAADGRTAQVSLTGVVHPIFINFLVPEGIPITATGTARAQLVR</sequence>
<evidence type="ECO:0000256" key="1">
    <source>
        <dbReference type="SAM" id="Phobius"/>
    </source>
</evidence>
<dbReference type="AlphaFoldDB" id="A0A0M4QG78"/>